<gene>
    <name evidence="1" type="ORF">K469DRAFT_705591</name>
</gene>
<evidence type="ECO:0000313" key="1">
    <source>
        <dbReference type="EMBL" id="KAF2187041.1"/>
    </source>
</evidence>
<protein>
    <recommendedName>
        <fullName evidence="3">F-box domain-containing protein</fullName>
    </recommendedName>
</protein>
<dbReference type="AlphaFoldDB" id="A0A6A6E560"/>
<name>A0A6A6E560_9PEZI</name>
<accession>A0A6A6E560</accession>
<dbReference type="EMBL" id="ML994628">
    <property type="protein sequence ID" value="KAF2187041.1"/>
    <property type="molecule type" value="Genomic_DNA"/>
</dbReference>
<reference evidence="1" key="1">
    <citation type="journal article" date="2020" name="Stud. Mycol.">
        <title>101 Dothideomycetes genomes: a test case for predicting lifestyles and emergence of pathogens.</title>
        <authorList>
            <person name="Haridas S."/>
            <person name="Albert R."/>
            <person name="Binder M."/>
            <person name="Bloem J."/>
            <person name="Labutti K."/>
            <person name="Salamov A."/>
            <person name="Andreopoulos B."/>
            <person name="Baker S."/>
            <person name="Barry K."/>
            <person name="Bills G."/>
            <person name="Bluhm B."/>
            <person name="Cannon C."/>
            <person name="Castanera R."/>
            <person name="Culley D."/>
            <person name="Daum C."/>
            <person name="Ezra D."/>
            <person name="Gonzalez J."/>
            <person name="Henrissat B."/>
            <person name="Kuo A."/>
            <person name="Liang C."/>
            <person name="Lipzen A."/>
            <person name="Lutzoni F."/>
            <person name="Magnuson J."/>
            <person name="Mondo S."/>
            <person name="Nolan M."/>
            <person name="Ohm R."/>
            <person name="Pangilinan J."/>
            <person name="Park H.-J."/>
            <person name="Ramirez L."/>
            <person name="Alfaro M."/>
            <person name="Sun H."/>
            <person name="Tritt A."/>
            <person name="Yoshinaga Y."/>
            <person name="Zwiers L.-H."/>
            <person name="Turgeon B."/>
            <person name="Goodwin S."/>
            <person name="Spatafora J."/>
            <person name="Crous P."/>
            <person name="Grigoriev I."/>
        </authorList>
    </citation>
    <scope>NUCLEOTIDE SEQUENCE</scope>
    <source>
        <strain evidence="1">CBS 207.26</strain>
    </source>
</reference>
<proteinExistence type="predicted"/>
<sequence length="64" mass="7334">MESLSEELVDRIVIQLTEIADRSTRAHFKALSSLCPVSRQYRRIAEPCHYSSMRVNIDKNLQAG</sequence>
<organism evidence="1 2">
    <name type="scientific">Zopfia rhizophila CBS 207.26</name>
    <dbReference type="NCBI Taxonomy" id="1314779"/>
    <lineage>
        <taxon>Eukaryota</taxon>
        <taxon>Fungi</taxon>
        <taxon>Dikarya</taxon>
        <taxon>Ascomycota</taxon>
        <taxon>Pezizomycotina</taxon>
        <taxon>Dothideomycetes</taxon>
        <taxon>Dothideomycetes incertae sedis</taxon>
        <taxon>Zopfiaceae</taxon>
        <taxon>Zopfia</taxon>
    </lineage>
</organism>
<dbReference type="Proteomes" id="UP000800200">
    <property type="component" value="Unassembled WGS sequence"/>
</dbReference>
<evidence type="ECO:0000313" key="2">
    <source>
        <dbReference type="Proteomes" id="UP000800200"/>
    </source>
</evidence>
<keyword evidence="2" id="KW-1185">Reference proteome</keyword>
<evidence type="ECO:0008006" key="3">
    <source>
        <dbReference type="Google" id="ProtNLM"/>
    </source>
</evidence>